<evidence type="ECO:0000313" key="3">
    <source>
        <dbReference type="Proteomes" id="UP001152747"/>
    </source>
</evidence>
<dbReference type="AlphaFoldDB" id="A0A9P1I990"/>
<keyword evidence="1" id="KW-0472">Membrane</keyword>
<name>A0A9P1I990_9PELO</name>
<feature type="transmembrane region" description="Helical" evidence="1">
    <location>
        <begin position="186"/>
        <end position="208"/>
    </location>
</feature>
<reference evidence="2" key="1">
    <citation type="submission" date="2022-11" db="EMBL/GenBank/DDBJ databases">
        <authorList>
            <person name="Kikuchi T."/>
        </authorList>
    </citation>
    <scope>NUCLEOTIDE SEQUENCE</scope>
    <source>
        <strain evidence="2">PS1010</strain>
    </source>
</reference>
<dbReference type="EMBL" id="CANHGI010000002">
    <property type="protein sequence ID" value="CAI5440840.1"/>
    <property type="molecule type" value="Genomic_DNA"/>
</dbReference>
<comment type="caution">
    <text evidence="2">The sequence shown here is derived from an EMBL/GenBank/DDBJ whole genome shotgun (WGS) entry which is preliminary data.</text>
</comment>
<sequence>MYSDTDSDTENQGLELLDHNLGLKMPEKSKKEVFSKSHVVKYKYEYEFDATKSFKNSTNFGGFSQENKEENKDLNEFLTSNILFETLSCQENKNSKNICILQLNDLLANLDFSIQTMSREIVKYSKTLDSKNFAELEALGFIDKWNKDVLRKNISSLSISIRLLHSELEDLELLLTNDPPAPKKNFGFSKIFCGVAVIGAAALIWKFVGKS</sequence>
<keyword evidence="3" id="KW-1185">Reference proteome</keyword>
<accession>A0A9P1I990</accession>
<keyword evidence="1" id="KW-0812">Transmembrane</keyword>
<gene>
    <name evidence="2" type="ORF">CAMP_LOCUS3477</name>
</gene>
<proteinExistence type="predicted"/>
<keyword evidence="1" id="KW-1133">Transmembrane helix</keyword>
<evidence type="ECO:0000256" key="1">
    <source>
        <dbReference type="SAM" id="Phobius"/>
    </source>
</evidence>
<evidence type="ECO:0000313" key="2">
    <source>
        <dbReference type="EMBL" id="CAI5440840.1"/>
    </source>
</evidence>
<organism evidence="2 3">
    <name type="scientific">Caenorhabditis angaria</name>
    <dbReference type="NCBI Taxonomy" id="860376"/>
    <lineage>
        <taxon>Eukaryota</taxon>
        <taxon>Metazoa</taxon>
        <taxon>Ecdysozoa</taxon>
        <taxon>Nematoda</taxon>
        <taxon>Chromadorea</taxon>
        <taxon>Rhabditida</taxon>
        <taxon>Rhabditina</taxon>
        <taxon>Rhabditomorpha</taxon>
        <taxon>Rhabditoidea</taxon>
        <taxon>Rhabditidae</taxon>
        <taxon>Peloderinae</taxon>
        <taxon>Caenorhabditis</taxon>
    </lineage>
</organism>
<protein>
    <submittedName>
        <fullName evidence="2">Uncharacterized protein</fullName>
    </submittedName>
</protein>
<dbReference type="Proteomes" id="UP001152747">
    <property type="component" value="Unassembled WGS sequence"/>
</dbReference>